<dbReference type="Proteomes" id="UP000472263">
    <property type="component" value="Chromosome 20"/>
</dbReference>
<evidence type="ECO:0008006" key="3">
    <source>
        <dbReference type="Google" id="ProtNLM"/>
    </source>
</evidence>
<name>A0A667YZF4_9TELE</name>
<dbReference type="SUPFAM" id="SSF47986">
    <property type="entry name" value="DEATH domain"/>
    <property type="match status" value="1"/>
</dbReference>
<reference evidence="1" key="3">
    <citation type="submission" date="2025-09" db="UniProtKB">
        <authorList>
            <consortium name="Ensembl"/>
        </authorList>
    </citation>
    <scope>IDENTIFICATION</scope>
</reference>
<dbReference type="AlphaFoldDB" id="A0A667YZF4"/>
<dbReference type="Gene3D" id="1.10.533.10">
    <property type="entry name" value="Death Domain, Fas"/>
    <property type="match status" value="1"/>
</dbReference>
<reference evidence="1" key="1">
    <citation type="submission" date="2019-06" db="EMBL/GenBank/DDBJ databases">
        <authorList>
            <consortium name="Wellcome Sanger Institute Data Sharing"/>
        </authorList>
    </citation>
    <scope>NUCLEOTIDE SEQUENCE [LARGE SCALE GENOMIC DNA]</scope>
</reference>
<reference evidence="1" key="2">
    <citation type="submission" date="2025-08" db="UniProtKB">
        <authorList>
            <consortium name="Ensembl"/>
        </authorList>
    </citation>
    <scope>IDENTIFICATION</scope>
</reference>
<accession>A0A667YZF4</accession>
<dbReference type="InterPro" id="IPR011029">
    <property type="entry name" value="DEATH-like_dom_sf"/>
</dbReference>
<keyword evidence="2" id="KW-1185">Reference proteome</keyword>
<organism evidence="1 2">
    <name type="scientific">Myripristis murdjan</name>
    <name type="common">pinecone soldierfish</name>
    <dbReference type="NCBI Taxonomy" id="586833"/>
    <lineage>
        <taxon>Eukaryota</taxon>
        <taxon>Metazoa</taxon>
        <taxon>Chordata</taxon>
        <taxon>Craniata</taxon>
        <taxon>Vertebrata</taxon>
        <taxon>Euteleostomi</taxon>
        <taxon>Actinopterygii</taxon>
        <taxon>Neopterygii</taxon>
        <taxon>Teleostei</taxon>
        <taxon>Neoteleostei</taxon>
        <taxon>Acanthomorphata</taxon>
        <taxon>Holocentriformes</taxon>
        <taxon>Holocentridae</taxon>
        <taxon>Myripristis</taxon>
    </lineage>
</organism>
<proteinExistence type="predicted"/>
<dbReference type="Ensembl" id="ENSMMDT00005029858.1">
    <property type="protein sequence ID" value="ENSMMDP00005029169.1"/>
    <property type="gene ID" value="ENSMMDG00005013888.1"/>
</dbReference>
<evidence type="ECO:0000313" key="1">
    <source>
        <dbReference type="Ensembl" id="ENSMMDP00005029169.1"/>
    </source>
</evidence>
<dbReference type="GeneTree" id="ENSGT01060000248740"/>
<sequence length="49" mass="5477">MSLLLRDSNTDKARFVIDAVRNKGEAARSEMIALLCDIDPFLSEHLGLM</sequence>
<protein>
    <recommendedName>
        <fullName evidence="3">CARD domain-containing protein</fullName>
    </recommendedName>
</protein>
<dbReference type="InParanoid" id="A0A667YZF4"/>
<evidence type="ECO:0000313" key="2">
    <source>
        <dbReference type="Proteomes" id="UP000472263"/>
    </source>
</evidence>